<feature type="binding site" description="covalent" evidence="6">
    <location>
        <position position="59"/>
    </location>
    <ligand>
        <name>heme c</name>
        <dbReference type="ChEBI" id="CHEBI:61717"/>
    </ligand>
</feature>
<protein>
    <submittedName>
        <fullName evidence="9">Cytochrome c-551</fullName>
    </submittedName>
</protein>
<dbReference type="Proteomes" id="UP000414136">
    <property type="component" value="Unassembled WGS sequence"/>
</dbReference>
<dbReference type="InterPro" id="IPR002324">
    <property type="entry name" value="Cyt_c_ID"/>
</dbReference>
<dbReference type="AlphaFoldDB" id="A0A5E5A8Q6"/>
<dbReference type="GO" id="GO:0020037">
    <property type="term" value="F:heme binding"/>
    <property type="evidence" value="ECO:0007669"/>
    <property type="project" value="InterPro"/>
</dbReference>
<feature type="signal peptide" evidence="7">
    <location>
        <begin position="1"/>
        <end position="32"/>
    </location>
</feature>
<dbReference type="Pfam" id="PF00034">
    <property type="entry name" value="Cytochrom_C"/>
    <property type="match status" value="1"/>
</dbReference>
<evidence type="ECO:0000313" key="10">
    <source>
        <dbReference type="Proteomes" id="UP000414136"/>
    </source>
</evidence>
<dbReference type="SUPFAM" id="SSF46626">
    <property type="entry name" value="Cytochrome c"/>
    <property type="match status" value="1"/>
</dbReference>
<feature type="domain" description="Cytochrome c" evidence="8">
    <location>
        <begin position="41"/>
        <end position="126"/>
    </location>
</feature>
<evidence type="ECO:0000256" key="1">
    <source>
        <dbReference type="ARBA" id="ARBA00022448"/>
    </source>
</evidence>
<reference evidence="9 10" key="1">
    <citation type="submission" date="2019-08" db="EMBL/GenBank/DDBJ databases">
        <authorList>
            <person name="Peeters C."/>
        </authorList>
    </citation>
    <scope>NUCLEOTIDE SEQUENCE [LARGE SCALE GENOMIC DNA]</scope>
    <source>
        <strain evidence="9 10">LMG 31118</strain>
    </source>
</reference>
<dbReference type="GO" id="GO:0005506">
    <property type="term" value="F:iron ion binding"/>
    <property type="evidence" value="ECO:0007669"/>
    <property type="project" value="InterPro"/>
</dbReference>
<evidence type="ECO:0000256" key="5">
    <source>
        <dbReference type="ARBA" id="ARBA00023004"/>
    </source>
</evidence>
<keyword evidence="7" id="KW-0732">Signal</keyword>
<gene>
    <name evidence="9" type="primary">nirM</name>
    <name evidence="9" type="ORF">PCA31118_03255</name>
</gene>
<dbReference type="Gene3D" id="1.10.760.10">
    <property type="entry name" value="Cytochrome c-like domain"/>
    <property type="match status" value="1"/>
</dbReference>
<evidence type="ECO:0000259" key="8">
    <source>
        <dbReference type="PROSITE" id="PS51007"/>
    </source>
</evidence>
<dbReference type="GO" id="GO:0009055">
    <property type="term" value="F:electron transfer activity"/>
    <property type="evidence" value="ECO:0007669"/>
    <property type="project" value="InterPro"/>
</dbReference>
<feature type="binding site" description="covalent" evidence="6">
    <location>
        <position position="104"/>
    </location>
    <ligand>
        <name>heme c</name>
        <dbReference type="ChEBI" id="CHEBI:61717"/>
    </ligand>
</feature>
<sequence length="131" mass="13944">MKGLAGVHGRTMLSARLMCLMCLTFASGAVFAQSAPASDVPDARAMEKLARSRNCMTCHAPDRTLLAPSYRDIAKRYAGQPGAADELARAITDGSQGKWGKIPMPASLQLAPGEANRLAEWILGMARPSRS</sequence>
<name>A0A5E5A8Q6_9BURK</name>
<keyword evidence="4" id="KW-0249">Electron transport</keyword>
<evidence type="ECO:0000256" key="3">
    <source>
        <dbReference type="ARBA" id="ARBA00022723"/>
    </source>
</evidence>
<evidence type="ECO:0000256" key="7">
    <source>
        <dbReference type="SAM" id="SignalP"/>
    </source>
</evidence>
<feature type="chain" id="PRO_5023010656" evidence="7">
    <location>
        <begin position="33"/>
        <end position="131"/>
    </location>
</feature>
<keyword evidence="5 6" id="KW-0408">Iron</keyword>
<comment type="PTM">
    <text evidence="6">Binds 1 heme c group covalently per subunit.</text>
</comment>
<accession>A0A5E5A8Q6</accession>
<keyword evidence="2 6" id="KW-0349">Heme</keyword>
<keyword evidence="1" id="KW-0813">Transport</keyword>
<dbReference type="PRINTS" id="PR00606">
    <property type="entry name" value="CYTCHROMECID"/>
</dbReference>
<evidence type="ECO:0000256" key="6">
    <source>
        <dbReference type="PIRSR" id="PIRSR602324-1"/>
    </source>
</evidence>
<evidence type="ECO:0000256" key="2">
    <source>
        <dbReference type="ARBA" id="ARBA00022617"/>
    </source>
</evidence>
<organism evidence="9 10">
    <name type="scientific">Pandoraea captiosa</name>
    <dbReference type="NCBI Taxonomy" id="2508302"/>
    <lineage>
        <taxon>Bacteria</taxon>
        <taxon>Pseudomonadati</taxon>
        <taxon>Pseudomonadota</taxon>
        <taxon>Betaproteobacteria</taxon>
        <taxon>Burkholderiales</taxon>
        <taxon>Burkholderiaceae</taxon>
        <taxon>Pandoraea</taxon>
    </lineage>
</organism>
<feature type="binding site" description="covalent" evidence="6">
    <location>
        <position position="55"/>
    </location>
    <ligand>
        <name>heme c</name>
        <dbReference type="ChEBI" id="CHEBI:61717"/>
    </ligand>
</feature>
<proteinExistence type="predicted"/>
<keyword evidence="3 6" id="KW-0479">Metal-binding</keyword>
<dbReference type="EMBL" id="CABPSQ010000005">
    <property type="protein sequence ID" value="VVE69548.1"/>
    <property type="molecule type" value="Genomic_DNA"/>
</dbReference>
<evidence type="ECO:0000256" key="4">
    <source>
        <dbReference type="ARBA" id="ARBA00022982"/>
    </source>
</evidence>
<dbReference type="InterPro" id="IPR009056">
    <property type="entry name" value="Cyt_c-like_dom"/>
</dbReference>
<dbReference type="PROSITE" id="PS51007">
    <property type="entry name" value="CYTC"/>
    <property type="match status" value="1"/>
</dbReference>
<keyword evidence="10" id="KW-1185">Reference proteome</keyword>
<evidence type="ECO:0000313" key="9">
    <source>
        <dbReference type="EMBL" id="VVE69548.1"/>
    </source>
</evidence>
<dbReference type="RefSeq" id="WP_246190267.1">
    <property type="nucleotide sequence ID" value="NZ_CABPSQ010000005.1"/>
</dbReference>
<dbReference type="InterPro" id="IPR036909">
    <property type="entry name" value="Cyt_c-like_dom_sf"/>
</dbReference>